<dbReference type="PROSITE" id="PS50885">
    <property type="entry name" value="HAMP"/>
    <property type="match status" value="2"/>
</dbReference>
<dbReference type="Gene3D" id="6.10.340.10">
    <property type="match status" value="1"/>
</dbReference>
<proteinExistence type="inferred from homology"/>
<feature type="domain" description="Methyl-accepting transducer" evidence="6">
    <location>
        <begin position="325"/>
        <end position="554"/>
    </location>
</feature>
<dbReference type="EMBL" id="JBHLTM010000085">
    <property type="protein sequence ID" value="MFC0687208.1"/>
    <property type="molecule type" value="Genomic_DNA"/>
</dbReference>
<dbReference type="RefSeq" id="WP_267219760.1">
    <property type="nucleotide sequence ID" value="NZ_JAPCWC010000005.1"/>
</dbReference>
<feature type="coiled-coil region" evidence="4">
    <location>
        <begin position="245"/>
        <end position="272"/>
    </location>
</feature>
<dbReference type="Gene3D" id="1.10.287.950">
    <property type="entry name" value="Methyl-accepting chemotaxis protein"/>
    <property type="match status" value="1"/>
</dbReference>
<evidence type="ECO:0000259" key="7">
    <source>
        <dbReference type="PROSITE" id="PS50885"/>
    </source>
</evidence>
<evidence type="ECO:0000313" key="9">
    <source>
        <dbReference type="Proteomes" id="UP001589858"/>
    </source>
</evidence>
<feature type="transmembrane region" description="Helical" evidence="5">
    <location>
        <begin position="12"/>
        <end position="32"/>
    </location>
</feature>
<keyword evidence="3" id="KW-0807">Transducer</keyword>
<dbReference type="InterPro" id="IPR003660">
    <property type="entry name" value="HAMP_dom"/>
</dbReference>
<sequence>MDDRSASILHRCAIGFGVLVAAAVIWAGVGWFSASRVDASLDEVQKATGLLRNHMEADMDHDAINSGILAQLAARGVGAVDGRAAGQDTLETVAEFRKLIARDQAFEGAPAVHQAAMAVTDDVRVYLETATEITRRLQAGEPVNDGDVERFHRTFETLEGSLAKVSDQVEAHVEATREQAAAAILFNQIVGLVCLVSIMAVLYAVWRRIRGDAIVPVIAVGEAVTRLSRGDYAVLVPHTESRSEIGVLARSAEDLRDRLLRAEAERAEQEQSIVSTLGDALARLAEGDLTKRLEQDLGGAFGSLRNDFNRAAEDLSRVFSQVTEANGETLNTSREIAASVGDLSNRNEQQSMSVQSISGAISSVTGRVIEAAHTAASAQSEVNEIGGEVSRGGQVIRDAIEAMDRIESSSREIGQIIAVIDGISFQTNLLALNAGVEAARAGEAGKGFAVVATEVRALAQRSADAANDIKNLISASTGEVENGVLLVREAGQVLEAIIGRMGGISELMDKLSAGAGEQSAMLQQIDGSTTSLEQITHSNAALAEQVTAATRQVVVATEDVARKLAALTFARGGGQAREGGVRAIGQGRGGQAGHEVVAWRAA</sequence>
<dbReference type="Proteomes" id="UP001589858">
    <property type="component" value="Unassembled WGS sequence"/>
</dbReference>
<protein>
    <submittedName>
        <fullName evidence="8">Methyl-accepting chemotaxis protein</fullName>
    </submittedName>
</protein>
<reference evidence="8 9" key="1">
    <citation type="submission" date="2024-09" db="EMBL/GenBank/DDBJ databases">
        <authorList>
            <person name="Sun Q."/>
            <person name="Mori K."/>
        </authorList>
    </citation>
    <scope>NUCLEOTIDE SEQUENCE [LARGE SCALE GENOMIC DNA]</scope>
    <source>
        <strain evidence="8 9">CICC 11035S</strain>
    </source>
</reference>
<dbReference type="Pfam" id="PF00015">
    <property type="entry name" value="MCPsignal"/>
    <property type="match status" value="1"/>
</dbReference>
<dbReference type="SMART" id="SM00304">
    <property type="entry name" value="HAMP"/>
    <property type="match status" value="2"/>
</dbReference>
<gene>
    <name evidence="8" type="ORF">ACFFF8_21720</name>
</gene>
<dbReference type="PANTHER" id="PTHR43531:SF11">
    <property type="entry name" value="METHYL-ACCEPTING CHEMOTAXIS PROTEIN 3"/>
    <property type="match status" value="1"/>
</dbReference>
<evidence type="ECO:0000259" key="6">
    <source>
        <dbReference type="PROSITE" id="PS50111"/>
    </source>
</evidence>
<evidence type="ECO:0000256" key="3">
    <source>
        <dbReference type="PROSITE-ProRule" id="PRU00284"/>
    </source>
</evidence>
<accession>A0ABV6SGN1</accession>
<feature type="domain" description="HAMP" evidence="7">
    <location>
        <begin position="274"/>
        <end position="320"/>
    </location>
</feature>
<keyword evidence="5" id="KW-0812">Transmembrane</keyword>
<evidence type="ECO:0000256" key="4">
    <source>
        <dbReference type="SAM" id="Coils"/>
    </source>
</evidence>
<keyword evidence="1" id="KW-0145">Chemotaxis</keyword>
<dbReference type="CDD" id="cd11386">
    <property type="entry name" value="MCP_signal"/>
    <property type="match status" value="1"/>
</dbReference>
<dbReference type="InterPro" id="IPR051310">
    <property type="entry name" value="MCP_chemotaxis"/>
</dbReference>
<dbReference type="SUPFAM" id="SSF158472">
    <property type="entry name" value="HAMP domain-like"/>
    <property type="match status" value="1"/>
</dbReference>
<comment type="caution">
    <text evidence="8">The sequence shown here is derived from an EMBL/GenBank/DDBJ whole genome shotgun (WGS) entry which is preliminary data.</text>
</comment>
<dbReference type="PANTHER" id="PTHR43531">
    <property type="entry name" value="PROTEIN ICFG"/>
    <property type="match status" value="1"/>
</dbReference>
<dbReference type="InterPro" id="IPR004089">
    <property type="entry name" value="MCPsignal_dom"/>
</dbReference>
<dbReference type="SMART" id="SM00283">
    <property type="entry name" value="MA"/>
    <property type="match status" value="1"/>
</dbReference>
<keyword evidence="5" id="KW-0472">Membrane</keyword>
<evidence type="ECO:0000313" key="8">
    <source>
        <dbReference type="EMBL" id="MFC0687208.1"/>
    </source>
</evidence>
<keyword evidence="9" id="KW-1185">Reference proteome</keyword>
<organism evidence="8 9">
    <name type="scientific">Novosphingobium clariflavum</name>
    <dbReference type="NCBI Taxonomy" id="2029884"/>
    <lineage>
        <taxon>Bacteria</taxon>
        <taxon>Pseudomonadati</taxon>
        <taxon>Pseudomonadota</taxon>
        <taxon>Alphaproteobacteria</taxon>
        <taxon>Sphingomonadales</taxon>
        <taxon>Sphingomonadaceae</taxon>
        <taxon>Novosphingobium</taxon>
    </lineage>
</organism>
<dbReference type="SUPFAM" id="SSF58104">
    <property type="entry name" value="Methyl-accepting chemotaxis protein (MCP) signaling domain"/>
    <property type="match status" value="1"/>
</dbReference>
<evidence type="ECO:0000256" key="2">
    <source>
        <dbReference type="ARBA" id="ARBA00029447"/>
    </source>
</evidence>
<evidence type="ECO:0000256" key="5">
    <source>
        <dbReference type="SAM" id="Phobius"/>
    </source>
</evidence>
<dbReference type="PROSITE" id="PS50111">
    <property type="entry name" value="CHEMOTAXIS_TRANSDUC_2"/>
    <property type="match status" value="1"/>
</dbReference>
<comment type="similarity">
    <text evidence="2">Belongs to the methyl-accepting chemotaxis (MCP) protein family.</text>
</comment>
<feature type="domain" description="HAMP" evidence="7">
    <location>
        <begin position="211"/>
        <end position="264"/>
    </location>
</feature>
<name>A0ABV6SGN1_9SPHN</name>
<evidence type="ECO:0000256" key="1">
    <source>
        <dbReference type="ARBA" id="ARBA00022500"/>
    </source>
</evidence>
<dbReference type="CDD" id="cd06225">
    <property type="entry name" value="HAMP"/>
    <property type="match status" value="1"/>
</dbReference>
<keyword evidence="5" id="KW-1133">Transmembrane helix</keyword>
<keyword evidence="4" id="KW-0175">Coiled coil</keyword>
<dbReference type="Pfam" id="PF00672">
    <property type="entry name" value="HAMP"/>
    <property type="match status" value="1"/>
</dbReference>
<feature type="transmembrane region" description="Helical" evidence="5">
    <location>
        <begin position="185"/>
        <end position="206"/>
    </location>
</feature>